<comment type="caution">
    <text evidence="1">The sequence shown here is derived from an EMBL/GenBank/DDBJ whole genome shotgun (WGS) entry which is preliminary data.</text>
</comment>
<protein>
    <submittedName>
        <fullName evidence="1">Uncharacterized protein</fullName>
    </submittedName>
</protein>
<keyword evidence="2" id="KW-1185">Reference proteome</keyword>
<name>U2TPV6_9ACTN</name>
<organism evidence="1 2">
    <name type="scientific">Olsenella profusa F0195</name>
    <dbReference type="NCBI Taxonomy" id="1125712"/>
    <lineage>
        <taxon>Bacteria</taxon>
        <taxon>Bacillati</taxon>
        <taxon>Actinomycetota</taxon>
        <taxon>Coriobacteriia</taxon>
        <taxon>Coriobacteriales</taxon>
        <taxon>Atopobiaceae</taxon>
        <taxon>Olsenella</taxon>
    </lineage>
</organism>
<dbReference type="Proteomes" id="UP000016638">
    <property type="component" value="Unassembled WGS sequence"/>
</dbReference>
<evidence type="ECO:0000313" key="2">
    <source>
        <dbReference type="Proteomes" id="UP000016638"/>
    </source>
</evidence>
<reference evidence="1 2" key="1">
    <citation type="submission" date="2013-08" db="EMBL/GenBank/DDBJ databases">
        <authorList>
            <person name="Durkin A.S."/>
            <person name="Haft D.R."/>
            <person name="McCorrison J."/>
            <person name="Torralba M."/>
            <person name="Gillis M."/>
            <person name="Haft D.H."/>
            <person name="Methe B."/>
            <person name="Sutton G."/>
            <person name="Nelson K.E."/>
        </authorList>
    </citation>
    <scope>NUCLEOTIDE SEQUENCE [LARGE SCALE GENOMIC DNA]</scope>
    <source>
        <strain evidence="1 2">F0195</strain>
    </source>
</reference>
<dbReference type="PATRIC" id="fig|1125712.3.peg.1124"/>
<sequence length="42" mass="4533">MGSHPAWGIRVRLVPPRIPRVTNLTPSAALLDSLGAMARQLL</sequence>
<proteinExistence type="predicted"/>
<dbReference type="STRING" id="1125712.HMPREF1316_2009"/>
<dbReference type="AlphaFoldDB" id="U2TPV6"/>
<accession>U2TPV6</accession>
<evidence type="ECO:0000313" key="1">
    <source>
        <dbReference type="EMBL" id="ERL08470.1"/>
    </source>
</evidence>
<gene>
    <name evidence="1" type="ORF">HMPREF1316_2009</name>
</gene>
<dbReference type="EMBL" id="AWEZ01000044">
    <property type="protein sequence ID" value="ERL08470.1"/>
    <property type="molecule type" value="Genomic_DNA"/>
</dbReference>